<gene>
    <name evidence="1" type="ORF">METZ01_LOCUS436161</name>
</gene>
<sequence length="263" mass="29263">QAAGQDTPMPSIQLCIEDVGSLTGACGYGYSCVYANTISWSSPTTPLPMERDPRVAFERLFGDGATPEQRRARRQANTSILDGIVDKIDDLKLALGTTDRARLSDYLEDVREIERRIQQVEATNSETVVRDIPAAPVGVPDSWSEHVRLMFDLQVLAFMTDMTRVSAFKMGRDVSSRVYDEAGITTPFHSLSHHGNRPEQLAEFSKLNAFHVDQVEYFIRRLRETPDGDGNLLDHSLVLYGSPMGDGSVHNHLRVPLFFAGHA</sequence>
<evidence type="ECO:0000313" key="1">
    <source>
        <dbReference type="EMBL" id="SVD83307.1"/>
    </source>
</evidence>
<reference evidence="1" key="1">
    <citation type="submission" date="2018-05" db="EMBL/GenBank/DDBJ databases">
        <authorList>
            <person name="Lanie J.A."/>
            <person name="Ng W.-L."/>
            <person name="Kazmierczak K.M."/>
            <person name="Andrzejewski T.M."/>
            <person name="Davidsen T.M."/>
            <person name="Wayne K.J."/>
            <person name="Tettelin H."/>
            <person name="Glass J.I."/>
            <person name="Rusch D."/>
            <person name="Podicherti R."/>
            <person name="Tsui H.-C.T."/>
            <person name="Winkler M.E."/>
        </authorList>
    </citation>
    <scope>NUCLEOTIDE SEQUENCE</scope>
</reference>
<protein>
    <recommendedName>
        <fullName evidence="2">DUF1552 domain-containing protein</fullName>
    </recommendedName>
</protein>
<dbReference type="Pfam" id="PF07586">
    <property type="entry name" value="HXXSHH"/>
    <property type="match status" value="1"/>
</dbReference>
<dbReference type="EMBL" id="UINC01176262">
    <property type="protein sequence ID" value="SVD83307.1"/>
    <property type="molecule type" value="Genomic_DNA"/>
</dbReference>
<dbReference type="InterPro" id="IPR011447">
    <property type="entry name" value="DUF1552"/>
</dbReference>
<proteinExistence type="predicted"/>
<feature type="non-terminal residue" evidence="1">
    <location>
        <position position="263"/>
    </location>
</feature>
<name>A0A382YJ44_9ZZZZ</name>
<accession>A0A382YJ44</accession>
<dbReference type="AlphaFoldDB" id="A0A382YJ44"/>
<evidence type="ECO:0008006" key="2">
    <source>
        <dbReference type="Google" id="ProtNLM"/>
    </source>
</evidence>
<organism evidence="1">
    <name type="scientific">marine metagenome</name>
    <dbReference type="NCBI Taxonomy" id="408172"/>
    <lineage>
        <taxon>unclassified sequences</taxon>
        <taxon>metagenomes</taxon>
        <taxon>ecological metagenomes</taxon>
    </lineage>
</organism>
<feature type="non-terminal residue" evidence="1">
    <location>
        <position position="1"/>
    </location>
</feature>